<evidence type="ECO:0000313" key="3">
    <source>
        <dbReference type="Proteomes" id="UP000050509"/>
    </source>
</evidence>
<feature type="transmembrane region" description="Helical" evidence="1">
    <location>
        <begin position="27"/>
        <end position="47"/>
    </location>
</feature>
<comment type="caution">
    <text evidence="2">The sequence shown here is derived from an EMBL/GenBank/DDBJ whole genome shotgun (WGS) entry which is preliminary data.</text>
</comment>
<protein>
    <submittedName>
        <fullName evidence="2">Uncharacterized protein</fullName>
    </submittedName>
</protein>
<keyword evidence="3" id="KW-1185">Reference proteome</keyword>
<keyword evidence="1" id="KW-0812">Transmembrane</keyword>
<evidence type="ECO:0000256" key="1">
    <source>
        <dbReference type="SAM" id="Phobius"/>
    </source>
</evidence>
<dbReference type="AlphaFoldDB" id="A0A0N8PS25"/>
<reference evidence="2 3" key="1">
    <citation type="submission" date="2015-09" db="EMBL/GenBank/DDBJ databases">
        <title>Draft genome sequence of Kouleothrix aurantiaca JCM 19913.</title>
        <authorList>
            <person name="Hemp J."/>
        </authorList>
    </citation>
    <scope>NUCLEOTIDE SEQUENCE [LARGE SCALE GENOMIC DNA]</scope>
    <source>
        <strain evidence="2 3">COM-B</strain>
    </source>
</reference>
<feature type="transmembrane region" description="Helical" evidence="1">
    <location>
        <begin position="53"/>
        <end position="71"/>
    </location>
</feature>
<dbReference type="EMBL" id="LJCR01000871">
    <property type="protein sequence ID" value="KPV51541.1"/>
    <property type="molecule type" value="Genomic_DNA"/>
</dbReference>
<keyword evidence="1" id="KW-1133">Transmembrane helix</keyword>
<proteinExistence type="predicted"/>
<keyword evidence="1" id="KW-0472">Membrane</keyword>
<evidence type="ECO:0000313" key="2">
    <source>
        <dbReference type="EMBL" id="KPV51541.1"/>
    </source>
</evidence>
<gene>
    <name evidence="2" type="ORF">SE17_20600</name>
</gene>
<name>A0A0N8PS25_9CHLR</name>
<dbReference type="Proteomes" id="UP000050509">
    <property type="component" value="Unassembled WGS sequence"/>
</dbReference>
<accession>A0A0N8PS25</accession>
<sequence length="77" mass="8095">MRDLIEFLWSSTTLALRGALIQDMWGTVLRAAAATLAGAAVGIALLFASAPLWLAVLLGSLVASALTPYLLRNIKIA</sequence>
<organism evidence="2 3">
    <name type="scientific">Kouleothrix aurantiaca</name>
    <dbReference type="NCBI Taxonomy" id="186479"/>
    <lineage>
        <taxon>Bacteria</taxon>
        <taxon>Bacillati</taxon>
        <taxon>Chloroflexota</taxon>
        <taxon>Chloroflexia</taxon>
        <taxon>Chloroflexales</taxon>
        <taxon>Roseiflexineae</taxon>
        <taxon>Roseiflexaceae</taxon>
        <taxon>Kouleothrix</taxon>
    </lineage>
</organism>